<organism evidence="1 2">
    <name type="scientific">Xenorhabdus stockiae</name>
    <dbReference type="NCBI Taxonomy" id="351614"/>
    <lineage>
        <taxon>Bacteria</taxon>
        <taxon>Pseudomonadati</taxon>
        <taxon>Pseudomonadota</taxon>
        <taxon>Gammaproteobacteria</taxon>
        <taxon>Enterobacterales</taxon>
        <taxon>Morganellaceae</taxon>
        <taxon>Xenorhabdus</taxon>
    </lineage>
</organism>
<name>A0A2D0KVU7_9GAMM</name>
<sequence length="55" mass="6549">MKTKFNHIAVHKNNMRDREARSVTKEGVKHLRALLDDAKLRKELRKELIGDDRHE</sequence>
<reference evidence="1 2" key="1">
    <citation type="journal article" date="2017" name="Nat. Microbiol.">
        <title>Natural product diversity associated with the nematode symbionts Photorhabdus and Xenorhabdus.</title>
        <authorList>
            <person name="Tobias N.J."/>
            <person name="Wolff H."/>
            <person name="Djahanschiri B."/>
            <person name="Grundmann F."/>
            <person name="Kronenwerth M."/>
            <person name="Shi Y.M."/>
            <person name="Simonyi S."/>
            <person name="Grun P."/>
            <person name="Shapiro-Ilan D."/>
            <person name="Pidot S.J."/>
            <person name="Stinear T.P."/>
            <person name="Ebersberger I."/>
            <person name="Bode H.B."/>
        </authorList>
    </citation>
    <scope>NUCLEOTIDE SEQUENCE [LARGE SCALE GENOMIC DNA]</scope>
    <source>
        <strain evidence="1 2">DSM 17904</strain>
    </source>
</reference>
<dbReference type="Proteomes" id="UP000222366">
    <property type="component" value="Unassembled WGS sequence"/>
</dbReference>
<accession>A0A2D0KVU7</accession>
<evidence type="ECO:0000313" key="2">
    <source>
        <dbReference type="Proteomes" id="UP000222366"/>
    </source>
</evidence>
<gene>
    <name evidence="1" type="ORF">Xsto_00426</name>
</gene>
<protein>
    <submittedName>
        <fullName evidence="1">Uncharacterized protein</fullName>
    </submittedName>
</protein>
<dbReference type="EMBL" id="NJAJ01000003">
    <property type="protein sequence ID" value="PHM67543.1"/>
    <property type="molecule type" value="Genomic_DNA"/>
</dbReference>
<keyword evidence="2" id="KW-1185">Reference proteome</keyword>
<evidence type="ECO:0000313" key="1">
    <source>
        <dbReference type="EMBL" id="PHM67543.1"/>
    </source>
</evidence>
<comment type="caution">
    <text evidence="1">The sequence shown here is derived from an EMBL/GenBank/DDBJ whole genome shotgun (WGS) entry which is preliminary data.</text>
</comment>
<dbReference type="AlphaFoldDB" id="A0A2D0KVU7"/>
<proteinExistence type="predicted"/>